<evidence type="ECO:0000256" key="8">
    <source>
        <dbReference type="ARBA" id="ARBA00022824"/>
    </source>
</evidence>
<sequence>MSEPAFAWRKSGELFRKNHPSSPERDSNLDLPVLGNLAQHETKALANYATELTNALVVLSSTVEDGDIEVRISIGMLPEVSDVLVLCGLLTLGVGLWQYYESKNSRLYRLTRNIPGPPSLPLLGNVLDFKPNTAVVKKIIDSFDSNEATSIKVAEEFLSGPEIADFFHYLTKLVERYGPVTKMWLGSNVFILLSDPRNIEFEALYNRLPLFQVILSSSVHIEKADIYKFSLPWLGTGLLTSTETAMGVKVDAQTCGSSKYVLGIRDITSLIMLRAFQPWLHNELMFSYSRIGRRQSEILTTVHDVIKSVIKKRKSELLNNNVTEKCDKEDDIDIGAKKRTAFLDMLILSSMEGHELTDLDICDEVNTFMFECHGNEQISHFKSKLSHASQLNLNYVPFPTRAVLCTSPFTFGRFTSAPDALPWHETLRVPHTNCLLAPCLTCYLGLLRLEMSTPMRKNARSGPELELARSGNARFAPDMPQFWAYLAQIWVYLVHIWVYLAQDMVLKEIESVVDCKDRALVYRDLQEMKYLEKVIKETLRLFPSVAVFGRKLNQDVQIDHYTLPKGSSVGIMAYSMHRDSKLYPEPEKFNPERFDLINLVQGRHPYQYIPFSAGPRNCIGKVRPPTIISTLSKLGVGGRFTSNWEESVRLLIDTLLPDKDGEDDEGKVIARQDMASSYDNYEVTDPVTQDEIVRHVAEMKKKKAPGPEGIRGEVLQQISEQWLLKRNPGVKIDGQTIKRSKDTGYLGVMLDGKHDFMMHVENASGVWAHRLRQVRIGRKIRSLQRSVLLKLSGAYKTVAKGALCVALGFWPLDLEVRRRAALYWIRKGGMEKVANFTRVGITTDLQVRKYLEEEWQDEWGRSQTGICDCVREATPEHVVLECIETLEDRINLQIPLQASTVYHILRDVDRWNLLDAIADVSKYEIDKYLTAMKNKGQNRLVNLRQVSGAKSLVGRLPRWRGGGCPPSLGLSPIWGLLDPECSGTPSGADQLVGQKFAMLAMKTILAKVVRCYKVLPSEGSELKLKLDVVLKSCNGIVLKLEQRGAHI</sequence>
<gene>
    <name evidence="15" type="ORF">TGEB3V08_LOCUS7477</name>
</gene>
<dbReference type="InterPro" id="IPR002403">
    <property type="entry name" value="Cyt_P450_E_grp-IV"/>
</dbReference>
<evidence type="ECO:0000256" key="13">
    <source>
        <dbReference type="ARBA" id="ARBA00023136"/>
    </source>
</evidence>
<evidence type="ECO:0000256" key="4">
    <source>
        <dbReference type="ARBA" id="ARBA00004406"/>
    </source>
</evidence>
<dbReference type="GO" id="GO:0005506">
    <property type="term" value="F:iron ion binding"/>
    <property type="evidence" value="ECO:0007669"/>
    <property type="project" value="InterPro"/>
</dbReference>
<keyword evidence="10" id="KW-0560">Oxidoreductase</keyword>
<keyword evidence="8" id="KW-0256">Endoplasmic reticulum</keyword>
<dbReference type="GO" id="GO:0016705">
    <property type="term" value="F:oxidoreductase activity, acting on paired donors, with incorporation or reduction of molecular oxygen"/>
    <property type="evidence" value="ECO:0007669"/>
    <property type="project" value="InterPro"/>
</dbReference>
<dbReference type="GO" id="GO:0005789">
    <property type="term" value="C:endoplasmic reticulum membrane"/>
    <property type="evidence" value="ECO:0007669"/>
    <property type="project" value="UniProtKB-SubCell"/>
</dbReference>
<dbReference type="AlphaFoldDB" id="A0A7R9K3S3"/>
<evidence type="ECO:0000256" key="5">
    <source>
        <dbReference type="ARBA" id="ARBA00010617"/>
    </source>
</evidence>
<dbReference type="GO" id="GO:0020037">
    <property type="term" value="F:heme binding"/>
    <property type="evidence" value="ECO:0007669"/>
    <property type="project" value="InterPro"/>
</dbReference>
<feature type="binding site" description="axial binding residue" evidence="14">
    <location>
        <position position="618"/>
    </location>
    <ligand>
        <name>heme</name>
        <dbReference type="ChEBI" id="CHEBI:30413"/>
    </ligand>
    <ligandPart>
        <name>Fe</name>
        <dbReference type="ChEBI" id="CHEBI:18248"/>
    </ligandPart>
</feature>
<name>A0A7R9K3S3_TIMGE</name>
<evidence type="ECO:0000256" key="3">
    <source>
        <dbReference type="ARBA" id="ARBA00004174"/>
    </source>
</evidence>
<evidence type="ECO:0000256" key="6">
    <source>
        <dbReference type="ARBA" id="ARBA00022617"/>
    </source>
</evidence>
<dbReference type="PRINTS" id="PR00465">
    <property type="entry name" value="EP450IV"/>
</dbReference>
<dbReference type="SUPFAM" id="SSF48264">
    <property type="entry name" value="Cytochrome P450"/>
    <property type="match status" value="2"/>
</dbReference>
<dbReference type="InterPro" id="IPR036396">
    <property type="entry name" value="Cyt_P450_sf"/>
</dbReference>
<proteinExistence type="inferred from homology"/>
<reference evidence="15" key="1">
    <citation type="submission" date="2020-11" db="EMBL/GenBank/DDBJ databases">
        <authorList>
            <person name="Tran Van P."/>
        </authorList>
    </citation>
    <scope>NUCLEOTIDE SEQUENCE</scope>
</reference>
<comment type="cofactor">
    <cofactor evidence="1 14">
        <name>heme</name>
        <dbReference type="ChEBI" id="CHEBI:30413"/>
    </cofactor>
</comment>
<dbReference type="Gene3D" id="1.10.630.10">
    <property type="entry name" value="Cytochrome P450"/>
    <property type="match status" value="4"/>
</dbReference>
<evidence type="ECO:0000256" key="11">
    <source>
        <dbReference type="ARBA" id="ARBA00023004"/>
    </source>
</evidence>
<dbReference type="PANTHER" id="PTHR24291:SF189">
    <property type="entry name" value="CYTOCHROME P450 4C3-RELATED"/>
    <property type="match status" value="1"/>
</dbReference>
<dbReference type="GO" id="GO:0004497">
    <property type="term" value="F:monooxygenase activity"/>
    <property type="evidence" value="ECO:0007669"/>
    <property type="project" value="UniProtKB-KW"/>
</dbReference>
<keyword evidence="7 14" id="KW-0479">Metal-binding</keyword>
<keyword evidence="13" id="KW-0472">Membrane</keyword>
<dbReference type="InterPro" id="IPR001128">
    <property type="entry name" value="Cyt_P450"/>
</dbReference>
<dbReference type="InterPro" id="IPR050196">
    <property type="entry name" value="Cytochrome_P450_Monoox"/>
</dbReference>
<evidence type="ECO:0000256" key="2">
    <source>
        <dbReference type="ARBA" id="ARBA00003690"/>
    </source>
</evidence>
<dbReference type="Pfam" id="PF00067">
    <property type="entry name" value="p450"/>
    <property type="match status" value="2"/>
</dbReference>
<comment type="function">
    <text evidence="2">May be involved in the metabolism of insect hormones and in the breakdown of synthetic insecticides.</text>
</comment>
<keyword evidence="12" id="KW-0503">Monooxygenase</keyword>
<accession>A0A7R9K3S3</accession>
<dbReference type="PANTHER" id="PTHR24291">
    <property type="entry name" value="CYTOCHROME P450 FAMILY 4"/>
    <property type="match status" value="1"/>
</dbReference>
<evidence type="ECO:0000256" key="10">
    <source>
        <dbReference type="ARBA" id="ARBA00023002"/>
    </source>
</evidence>
<keyword evidence="6 14" id="KW-0349">Heme</keyword>
<dbReference type="EMBL" id="OE842393">
    <property type="protein sequence ID" value="CAD7599903.1"/>
    <property type="molecule type" value="Genomic_DNA"/>
</dbReference>
<evidence type="ECO:0008006" key="16">
    <source>
        <dbReference type="Google" id="ProtNLM"/>
    </source>
</evidence>
<protein>
    <recommendedName>
        <fullName evidence="16">Cytochrome P450</fullName>
    </recommendedName>
</protein>
<comment type="similarity">
    <text evidence="5">Belongs to the cytochrome P450 family.</text>
</comment>
<organism evidence="15">
    <name type="scientific">Timema genevievae</name>
    <name type="common">Walking stick</name>
    <dbReference type="NCBI Taxonomy" id="629358"/>
    <lineage>
        <taxon>Eukaryota</taxon>
        <taxon>Metazoa</taxon>
        <taxon>Ecdysozoa</taxon>
        <taxon>Arthropoda</taxon>
        <taxon>Hexapoda</taxon>
        <taxon>Insecta</taxon>
        <taxon>Pterygota</taxon>
        <taxon>Neoptera</taxon>
        <taxon>Polyneoptera</taxon>
        <taxon>Phasmatodea</taxon>
        <taxon>Timematodea</taxon>
        <taxon>Timematoidea</taxon>
        <taxon>Timematidae</taxon>
        <taxon>Timema</taxon>
    </lineage>
</organism>
<evidence type="ECO:0000313" key="15">
    <source>
        <dbReference type="EMBL" id="CAD7599903.1"/>
    </source>
</evidence>
<keyword evidence="11 14" id="KW-0408">Iron</keyword>
<evidence type="ECO:0000256" key="9">
    <source>
        <dbReference type="ARBA" id="ARBA00022848"/>
    </source>
</evidence>
<dbReference type="InterPro" id="IPR017972">
    <property type="entry name" value="Cyt_P450_CS"/>
</dbReference>
<evidence type="ECO:0000256" key="1">
    <source>
        <dbReference type="ARBA" id="ARBA00001971"/>
    </source>
</evidence>
<keyword evidence="9" id="KW-0492">Microsome</keyword>
<evidence type="ECO:0000256" key="14">
    <source>
        <dbReference type="PIRSR" id="PIRSR602403-1"/>
    </source>
</evidence>
<evidence type="ECO:0000256" key="7">
    <source>
        <dbReference type="ARBA" id="ARBA00022723"/>
    </source>
</evidence>
<evidence type="ECO:0000256" key="12">
    <source>
        <dbReference type="ARBA" id="ARBA00023033"/>
    </source>
</evidence>
<dbReference type="PROSITE" id="PS00086">
    <property type="entry name" value="CYTOCHROME_P450"/>
    <property type="match status" value="1"/>
</dbReference>
<comment type="subcellular location">
    <subcellularLocation>
        <location evidence="4">Endoplasmic reticulum membrane</location>
        <topology evidence="4">Peripheral membrane protein</topology>
    </subcellularLocation>
    <subcellularLocation>
        <location evidence="3">Microsome membrane</location>
        <topology evidence="3">Peripheral membrane protein</topology>
    </subcellularLocation>
</comment>